<reference evidence="3 4" key="1">
    <citation type="journal article" date="2020" name="BMC Genomics">
        <title>Intraspecific diversification of the crop wild relative Brassica cretica Lam. using demographic model selection.</title>
        <authorList>
            <person name="Kioukis A."/>
            <person name="Michalopoulou V.A."/>
            <person name="Briers L."/>
            <person name="Pirintsos S."/>
            <person name="Studholme D.J."/>
            <person name="Pavlidis P."/>
            <person name="Sarris P.F."/>
        </authorList>
    </citation>
    <scope>NUCLEOTIDE SEQUENCE [LARGE SCALE GENOMIC DNA]</scope>
    <source>
        <strain evidence="4">cv. PFS-1207/04</strain>
    </source>
</reference>
<feature type="region of interest" description="Disordered" evidence="1">
    <location>
        <begin position="43"/>
        <end position="62"/>
    </location>
</feature>
<accession>A0ABQ7AZU2</accession>
<dbReference type="Proteomes" id="UP000266723">
    <property type="component" value="Unassembled WGS sequence"/>
</dbReference>
<keyword evidence="4" id="KW-1185">Reference proteome</keyword>
<evidence type="ECO:0000313" key="4">
    <source>
        <dbReference type="Proteomes" id="UP000266723"/>
    </source>
</evidence>
<sequence length="62" mass="6564">MATRVLQTIFRLLPLAHLCNRSSAFNPPLIDYPRSRLAAPPPPSKFACSASGRPGTSAVVGS</sequence>
<gene>
    <name evidence="3" type="ORF">DY000_02059003</name>
</gene>
<evidence type="ECO:0000256" key="2">
    <source>
        <dbReference type="SAM" id="SignalP"/>
    </source>
</evidence>
<proteinExistence type="predicted"/>
<feature type="signal peptide" evidence="2">
    <location>
        <begin position="1"/>
        <end position="24"/>
    </location>
</feature>
<name>A0ABQ7AZU2_BRACR</name>
<evidence type="ECO:0000313" key="3">
    <source>
        <dbReference type="EMBL" id="KAF3519454.1"/>
    </source>
</evidence>
<protein>
    <submittedName>
        <fullName evidence="3">Uncharacterized protein</fullName>
    </submittedName>
</protein>
<keyword evidence="2" id="KW-0732">Signal</keyword>
<evidence type="ECO:0000256" key="1">
    <source>
        <dbReference type="SAM" id="MobiDB-lite"/>
    </source>
</evidence>
<comment type="caution">
    <text evidence="3">The sequence shown here is derived from an EMBL/GenBank/DDBJ whole genome shotgun (WGS) entry which is preliminary data.</text>
</comment>
<organism evidence="3 4">
    <name type="scientific">Brassica cretica</name>
    <name type="common">Mustard</name>
    <dbReference type="NCBI Taxonomy" id="69181"/>
    <lineage>
        <taxon>Eukaryota</taxon>
        <taxon>Viridiplantae</taxon>
        <taxon>Streptophyta</taxon>
        <taxon>Embryophyta</taxon>
        <taxon>Tracheophyta</taxon>
        <taxon>Spermatophyta</taxon>
        <taxon>Magnoliopsida</taxon>
        <taxon>eudicotyledons</taxon>
        <taxon>Gunneridae</taxon>
        <taxon>Pentapetalae</taxon>
        <taxon>rosids</taxon>
        <taxon>malvids</taxon>
        <taxon>Brassicales</taxon>
        <taxon>Brassicaceae</taxon>
        <taxon>Brassiceae</taxon>
        <taxon>Brassica</taxon>
    </lineage>
</organism>
<dbReference type="EMBL" id="QGKV02001556">
    <property type="protein sequence ID" value="KAF3519454.1"/>
    <property type="molecule type" value="Genomic_DNA"/>
</dbReference>
<feature type="chain" id="PRO_5045551729" evidence="2">
    <location>
        <begin position="25"/>
        <end position="62"/>
    </location>
</feature>